<dbReference type="Pfam" id="PF13639">
    <property type="entry name" value="zf-RING_2"/>
    <property type="match status" value="1"/>
</dbReference>
<dbReference type="GO" id="GO:0005783">
    <property type="term" value="C:endoplasmic reticulum"/>
    <property type="evidence" value="ECO:0007669"/>
    <property type="project" value="TreeGrafter"/>
</dbReference>
<feature type="region of interest" description="Disordered" evidence="4">
    <location>
        <begin position="92"/>
        <end position="117"/>
    </location>
</feature>
<dbReference type="Gene3D" id="3.30.40.10">
    <property type="entry name" value="Zinc/RING finger domain, C3HC4 (zinc finger)"/>
    <property type="match status" value="1"/>
</dbReference>
<dbReference type="EMBL" id="NEVH01019998">
    <property type="protein sequence ID" value="PNF21991.1"/>
    <property type="molecule type" value="Genomic_DNA"/>
</dbReference>
<dbReference type="OrthoDB" id="21204at2759"/>
<comment type="caution">
    <text evidence="7">The sequence shown here is derived from an EMBL/GenBank/DDBJ whole genome shotgun (WGS) entry which is preliminary data.</text>
</comment>
<dbReference type="GO" id="GO:0004842">
    <property type="term" value="F:ubiquitin-protein transferase activity"/>
    <property type="evidence" value="ECO:0007669"/>
    <property type="project" value="InterPro"/>
</dbReference>
<keyword evidence="1 3" id="KW-0863">Zinc-finger</keyword>
<proteinExistence type="predicted"/>
<evidence type="ECO:0000256" key="1">
    <source>
        <dbReference type="ARBA" id="ARBA00022771"/>
    </source>
</evidence>
<evidence type="ECO:0000313" key="8">
    <source>
        <dbReference type="Proteomes" id="UP000235965"/>
    </source>
</evidence>
<keyword evidence="5" id="KW-0812">Transmembrane</keyword>
<dbReference type="InterPro" id="IPR001841">
    <property type="entry name" value="Znf_RING"/>
</dbReference>
<gene>
    <name evidence="7" type="ORF">B7P43_G17696</name>
</gene>
<dbReference type="GO" id="GO:0008270">
    <property type="term" value="F:zinc ion binding"/>
    <property type="evidence" value="ECO:0007669"/>
    <property type="project" value="UniProtKB-KW"/>
</dbReference>
<feature type="transmembrane region" description="Helical" evidence="5">
    <location>
        <begin position="450"/>
        <end position="468"/>
    </location>
</feature>
<dbReference type="PANTHER" id="PTHR15302">
    <property type="entry name" value="E3 UBIQUITIN-PROTEIN LIGASE RNF103"/>
    <property type="match status" value="1"/>
</dbReference>
<sequence length="808" mass="92766">MRSVWIQTTLLIIYLVLVFVISRILDLVLWYQHGISSTQIVDPLLLSVRQLKQLLENRGVSYTGYVEKKELAELVEASAIVVQSEVEELGHVHGGTEADKSARERLPAPPPPSHFTGGPHFYEEVEDTKDSVWLVQVVPTGGPHVEPLLDDYSWRIVCNQVAPFAIRTGVFDCRLDRRLCSSKGWHHPLLLLALPKGTRPKDRVMLKTFTSTRPQPVVEWVQDQLSIRVKNIRDIDELSRDWLQDDSAANNATSASSGHSSSRAVKVLLLTHLLHPPLFLAALSIKFTGRIKFGMFSVKKEDSEAVRKTLKLLDHRIPSYIIITPEQKIAYGRRRFEHFNFASMNLFLRAVQPEMNDVFLCSLVLVNMLASLQIFQVTLRLWWKHVARCLWTAVSYNFWLFSVWLLILATYRFSLVSFLGEKGLIIARYVSLTEIGSLLRADWQILTQHPYILFFTFFVYGLMATWLLQQHCHNQAETERDSDHPWWEVLPMDSYWINCLFRPMVTLTRPLPPSELELEEGIEMLIERLAVPNLWLQPVIPNEYIKDLPVWKFRGWDTLSQKSDGKRINKTEDSPEVVERMMDGEDPYELLCQSCEVHRCGYTSERVKYRHLEFSPNSQKSSGNSSTQLHQRNVDQTHQNCCSCSKSFTNVSTEVCSASDRCQTYDRRNSQHRHANSDPENVQSRILCSLCTNRPTLTDRLSSDVTVSDSETSVSTKWDLGNKEDSLSYSEDSGDETNYPPVGMLPSTECAVCLESYEWGALLCGLPCGHNYHQCCIMVWLGRDNHHCPVCRWPAYKSKHSLSHLHRE</sequence>
<dbReference type="InterPro" id="IPR042494">
    <property type="entry name" value="RNF103"/>
</dbReference>
<evidence type="ECO:0000313" key="7">
    <source>
        <dbReference type="EMBL" id="PNF21992.1"/>
    </source>
</evidence>
<keyword evidence="2" id="KW-0862">Zinc</keyword>
<dbReference type="Proteomes" id="UP000235965">
    <property type="component" value="Unassembled WGS sequence"/>
</dbReference>
<feature type="transmembrane region" description="Helical" evidence="5">
    <location>
        <begin position="358"/>
        <end position="378"/>
    </location>
</feature>
<feature type="compositionally biased region" description="Basic and acidic residues" evidence="4">
    <location>
        <begin position="92"/>
        <end position="106"/>
    </location>
</feature>
<evidence type="ECO:0000259" key="6">
    <source>
        <dbReference type="PROSITE" id="PS50089"/>
    </source>
</evidence>
<name>A0A2J7Q083_9NEOP</name>
<feature type="transmembrane region" description="Helical" evidence="5">
    <location>
        <begin position="398"/>
        <end position="419"/>
    </location>
</feature>
<accession>A0A2J7Q083</accession>
<dbReference type="InterPro" id="IPR013083">
    <property type="entry name" value="Znf_RING/FYVE/PHD"/>
</dbReference>
<dbReference type="EMBL" id="NEVH01019998">
    <property type="protein sequence ID" value="PNF21992.1"/>
    <property type="molecule type" value="Genomic_DNA"/>
</dbReference>
<evidence type="ECO:0000256" key="5">
    <source>
        <dbReference type="SAM" id="Phobius"/>
    </source>
</evidence>
<dbReference type="InParanoid" id="A0A2J7Q083"/>
<dbReference type="PANTHER" id="PTHR15302:SF0">
    <property type="entry name" value="E3 UBIQUITIN-PROTEIN LIGASE RNF103"/>
    <property type="match status" value="1"/>
</dbReference>
<reference evidence="7 8" key="1">
    <citation type="submission" date="2017-12" db="EMBL/GenBank/DDBJ databases">
        <title>Hemimetabolous genomes reveal molecular basis of termite eusociality.</title>
        <authorList>
            <person name="Harrison M.C."/>
            <person name="Jongepier E."/>
            <person name="Robertson H.M."/>
            <person name="Arning N."/>
            <person name="Bitard-Feildel T."/>
            <person name="Chao H."/>
            <person name="Childers C.P."/>
            <person name="Dinh H."/>
            <person name="Doddapaneni H."/>
            <person name="Dugan S."/>
            <person name="Gowin J."/>
            <person name="Greiner C."/>
            <person name="Han Y."/>
            <person name="Hu H."/>
            <person name="Hughes D.S.T."/>
            <person name="Huylmans A.-K."/>
            <person name="Kemena C."/>
            <person name="Kremer L.P.M."/>
            <person name="Lee S.L."/>
            <person name="Lopez-Ezquerra A."/>
            <person name="Mallet L."/>
            <person name="Monroy-Kuhn J.M."/>
            <person name="Moser A."/>
            <person name="Murali S.C."/>
            <person name="Muzny D.M."/>
            <person name="Otani S."/>
            <person name="Piulachs M.-D."/>
            <person name="Poelchau M."/>
            <person name="Qu J."/>
            <person name="Schaub F."/>
            <person name="Wada-Katsumata A."/>
            <person name="Worley K.C."/>
            <person name="Xie Q."/>
            <person name="Ylla G."/>
            <person name="Poulsen M."/>
            <person name="Gibbs R.A."/>
            <person name="Schal C."/>
            <person name="Richards S."/>
            <person name="Belles X."/>
            <person name="Korb J."/>
            <person name="Bornberg-Bauer E."/>
        </authorList>
    </citation>
    <scope>NUCLEOTIDE SEQUENCE [LARGE SCALE GENOMIC DNA]</scope>
    <source>
        <tissue evidence="7">Whole body</tissue>
    </source>
</reference>
<dbReference type="SMART" id="SM00184">
    <property type="entry name" value="RING"/>
    <property type="match status" value="1"/>
</dbReference>
<dbReference type="SUPFAM" id="SSF57850">
    <property type="entry name" value="RING/U-box"/>
    <property type="match status" value="1"/>
</dbReference>
<dbReference type="AlphaFoldDB" id="A0A2J7Q083"/>
<dbReference type="CDD" id="cd16473">
    <property type="entry name" value="RING-H2_RNF103"/>
    <property type="match status" value="1"/>
</dbReference>
<feature type="domain" description="RING-type" evidence="6">
    <location>
        <begin position="750"/>
        <end position="792"/>
    </location>
</feature>
<keyword evidence="5" id="KW-0472">Membrane</keyword>
<evidence type="ECO:0000256" key="4">
    <source>
        <dbReference type="SAM" id="MobiDB-lite"/>
    </source>
</evidence>
<keyword evidence="1 3" id="KW-0479">Metal-binding</keyword>
<organism evidence="7 8">
    <name type="scientific">Cryptotermes secundus</name>
    <dbReference type="NCBI Taxonomy" id="105785"/>
    <lineage>
        <taxon>Eukaryota</taxon>
        <taxon>Metazoa</taxon>
        <taxon>Ecdysozoa</taxon>
        <taxon>Arthropoda</taxon>
        <taxon>Hexapoda</taxon>
        <taxon>Insecta</taxon>
        <taxon>Pterygota</taxon>
        <taxon>Neoptera</taxon>
        <taxon>Polyneoptera</taxon>
        <taxon>Dictyoptera</taxon>
        <taxon>Blattodea</taxon>
        <taxon>Blattoidea</taxon>
        <taxon>Termitoidae</taxon>
        <taxon>Kalotermitidae</taxon>
        <taxon>Cryptotermitinae</taxon>
        <taxon>Cryptotermes</taxon>
    </lineage>
</organism>
<keyword evidence="8" id="KW-1185">Reference proteome</keyword>
<evidence type="ECO:0000256" key="3">
    <source>
        <dbReference type="PROSITE-ProRule" id="PRU00175"/>
    </source>
</evidence>
<evidence type="ECO:0000256" key="2">
    <source>
        <dbReference type="ARBA" id="ARBA00022833"/>
    </source>
</evidence>
<dbReference type="GO" id="GO:0016567">
    <property type="term" value="P:protein ubiquitination"/>
    <property type="evidence" value="ECO:0007669"/>
    <property type="project" value="InterPro"/>
</dbReference>
<keyword evidence="5" id="KW-1133">Transmembrane helix</keyword>
<protein>
    <recommendedName>
        <fullName evidence="6">RING-type domain-containing protein</fullName>
    </recommendedName>
</protein>
<dbReference type="GO" id="GO:0036503">
    <property type="term" value="P:ERAD pathway"/>
    <property type="evidence" value="ECO:0007669"/>
    <property type="project" value="TreeGrafter"/>
</dbReference>
<dbReference type="PROSITE" id="PS50089">
    <property type="entry name" value="ZF_RING_2"/>
    <property type="match status" value="1"/>
</dbReference>
<dbReference type="STRING" id="105785.A0A2J7Q083"/>